<dbReference type="Gene3D" id="1.25.40.20">
    <property type="entry name" value="Ankyrin repeat-containing domain"/>
    <property type="match status" value="1"/>
</dbReference>
<gene>
    <name evidence="9" type="ORF">AG1IA_00241</name>
</gene>
<feature type="compositionally biased region" description="Polar residues" evidence="7">
    <location>
        <begin position="9"/>
        <end position="20"/>
    </location>
</feature>
<feature type="transmembrane region" description="Helical" evidence="8">
    <location>
        <begin position="135"/>
        <end position="158"/>
    </location>
</feature>
<feature type="region of interest" description="Disordered" evidence="7">
    <location>
        <begin position="1"/>
        <end position="42"/>
    </location>
</feature>
<keyword evidence="5 8" id="KW-0472">Membrane</keyword>
<comment type="subcellular location">
    <subcellularLocation>
        <location evidence="1">Membrane</location>
        <topology evidence="1">Multi-pass membrane protein</topology>
    </subcellularLocation>
</comment>
<dbReference type="PANTHER" id="PTHR19432:SF35">
    <property type="entry name" value="SOLUTE CARRIER FAMILY 45 MEMBER 3 ISOFORM X1"/>
    <property type="match status" value="1"/>
</dbReference>
<keyword evidence="3 8" id="KW-0812">Transmembrane</keyword>
<feature type="repeat" description="ANK" evidence="6">
    <location>
        <begin position="833"/>
        <end position="865"/>
    </location>
</feature>
<feature type="transmembrane region" description="Helical" evidence="8">
    <location>
        <begin position="188"/>
        <end position="207"/>
    </location>
</feature>
<keyword evidence="6" id="KW-0040">ANK repeat</keyword>
<feature type="transmembrane region" description="Helical" evidence="8">
    <location>
        <begin position="103"/>
        <end position="123"/>
    </location>
</feature>
<evidence type="ECO:0000256" key="8">
    <source>
        <dbReference type="SAM" id="Phobius"/>
    </source>
</evidence>
<organism evidence="9 10">
    <name type="scientific">Thanatephorus cucumeris (strain AG1-IA)</name>
    <name type="common">Rice sheath blight fungus</name>
    <name type="synonym">Rhizoctonia solani</name>
    <dbReference type="NCBI Taxonomy" id="983506"/>
    <lineage>
        <taxon>Eukaryota</taxon>
        <taxon>Fungi</taxon>
        <taxon>Dikarya</taxon>
        <taxon>Basidiomycota</taxon>
        <taxon>Agaricomycotina</taxon>
        <taxon>Agaricomycetes</taxon>
        <taxon>Cantharellales</taxon>
        <taxon>Ceratobasidiaceae</taxon>
        <taxon>Rhizoctonia</taxon>
        <taxon>Rhizoctonia solani AG-1</taxon>
    </lineage>
</organism>
<dbReference type="PROSITE" id="PS50088">
    <property type="entry name" value="ANK_REPEAT"/>
    <property type="match status" value="1"/>
</dbReference>
<evidence type="ECO:0000256" key="3">
    <source>
        <dbReference type="ARBA" id="ARBA00022692"/>
    </source>
</evidence>
<dbReference type="InterPro" id="IPR036259">
    <property type="entry name" value="MFS_trans_sf"/>
</dbReference>
<evidence type="ECO:0000256" key="4">
    <source>
        <dbReference type="ARBA" id="ARBA00022989"/>
    </source>
</evidence>
<feature type="compositionally biased region" description="Low complexity" evidence="7">
    <location>
        <begin position="1050"/>
        <end position="1059"/>
    </location>
</feature>
<keyword evidence="10" id="KW-1185">Reference proteome</keyword>
<accession>L8X9G1</accession>
<proteinExistence type="predicted"/>
<evidence type="ECO:0000256" key="1">
    <source>
        <dbReference type="ARBA" id="ARBA00004141"/>
    </source>
</evidence>
<evidence type="ECO:0000256" key="6">
    <source>
        <dbReference type="PROSITE-ProRule" id="PRU00023"/>
    </source>
</evidence>
<feature type="transmembrane region" description="Helical" evidence="8">
    <location>
        <begin position="441"/>
        <end position="463"/>
    </location>
</feature>
<reference evidence="9 10" key="1">
    <citation type="journal article" date="2013" name="Nat. Commun.">
        <title>The evolution and pathogenic mechanisms of the rice sheath blight pathogen.</title>
        <authorList>
            <person name="Zheng A."/>
            <person name="Lin R."/>
            <person name="Xu L."/>
            <person name="Qin P."/>
            <person name="Tang C."/>
            <person name="Ai P."/>
            <person name="Zhang D."/>
            <person name="Liu Y."/>
            <person name="Sun Z."/>
            <person name="Feng H."/>
            <person name="Wang Y."/>
            <person name="Chen Y."/>
            <person name="Liang X."/>
            <person name="Fu R."/>
            <person name="Li Q."/>
            <person name="Zhang J."/>
            <person name="Yu X."/>
            <person name="Xie Z."/>
            <person name="Ding L."/>
            <person name="Guan P."/>
            <person name="Tang J."/>
            <person name="Liang Y."/>
            <person name="Wang S."/>
            <person name="Deng Q."/>
            <person name="Li S."/>
            <person name="Zhu J."/>
            <person name="Wang L."/>
            <person name="Liu H."/>
            <person name="Li P."/>
        </authorList>
    </citation>
    <scope>NUCLEOTIDE SEQUENCE [LARGE SCALE GENOMIC DNA]</scope>
    <source>
        <strain evidence="10">AG-1 IA</strain>
    </source>
</reference>
<evidence type="ECO:0000313" key="9">
    <source>
        <dbReference type="EMBL" id="ELU45738.1"/>
    </source>
</evidence>
<feature type="region of interest" description="Disordered" evidence="7">
    <location>
        <begin position="1147"/>
        <end position="1209"/>
    </location>
</feature>
<feature type="transmembrane region" description="Helical" evidence="8">
    <location>
        <begin position="469"/>
        <end position="492"/>
    </location>
</feature>
<dbReference type="OrthoDB" id="28755at2759"/>
<feature type="region of interest" description="Disordered" evidence="7">
    <location>
        <begin position="1255"/>
        <end position="1282"/>
    </location>
</feature>
<dbReference type="InterPro" id="IPR036770">
    <property type="entry name" value="Ankyrin_rpt-contain_sf"/>
</dbReference>
<feature type="region of interest" description="Disordered" evidence="7">
    <location>
        <begin position="49"/>
        <end position="68"/>
    </location>
</feature>
<dbReference type="GO" id="GO:0008506">
    <property type="term" value="F:sucrose:proton symporter activity"/>
    <property type="evidence" value="ECO:0007669"/>
    <property type="project" value="TreeGrafter"/>
</dbReference>
<feature type="region of interest" description="Disordered" evidence="7">
    <location>
        <begin position="966"/>
        <end position="994"/>
    </location>
</feature>
<dbReference type="SUPFAM" id="SSF103473">
    <property type="entry name" value="MFS general substrate transporter"/>
    <property type="match status" value="1"/>
</dbReference>
<dbReference type="Pfam" id="PF12796">
    <property type="entry name" value="Ank_2"/>
    <property type="match status" value="1"/>
</dbReference>
<feature type="compositionally biased region" description="Basic residues" evidence="7">
    <location>
        <begin position="1255"/>
        <end position="1264"/>
    </location>
</feature>
<feature type="compositionally biased region" description="Pro residues" evidence="7">
    <location>
        <begin position="1187"/>
        <end position="1205"/>
    </location>
</feature>
<evidence type="ECO:0000313" key="10">
    <source>
        <dbReference type="Proteomes" id="UP000011668"/>
    </source>
</evidence>
<dbReference type="PANTHER" id="PTHR19432">
    <property type="entry name" value="SUGAR TRANSPORTER"/>
    <property type="match status" value="1"/>
</dbReference>
<dbReference type="EMBL" id="AFRT01000040">
    <property type="protein sequence ID" value="ELU45738.1"/>
    <property type="molecule type" value="Genomic_DNA"/>
</dbReference>
<feature type="region of interest" description="Disordered" evidence="7">
    <location>
        <begin position="1019"/>
        <end position="1083"/>
    </location>
</feature>
<feature type="transmembrane region" description="Helical" evidence="8">
    <location>
        <begin position="72"/>
        <end position="91"/>
    </location>
</feature>
<feature type="transmembrane region" description="Helical" evidence="8">
    <location>
        <begin position="369"/>
        <end position="387"/>
    </location>
</feature>
<feature type="transmembrane region" description="Helical" evidence="8">
    <location>
        <begin position="267"/>
        <end position="285"/>
    </location>
</feature>
<protein>
    <submittedName>
        <fullName evidence="9">Ankyrin repeats (3 copies) domain-containing protein</fullName>
    </submittedName>
</protein>
<name>L8X9G1_THACA</name>
<dbReference type="HOGENOM" id="CLU_263009_0_0_1"/>
<dbReference type="PROSITE" id="PS50297">
    <property type="entry name" value="ANK_REP_REGION"/>
    <property type="match status" value="1"/>
</dbReference>
<dbReference type="SUPFAM" id="SSF48403">
    <property type="entry name" value="Ankyrin repeat"/>
    <property type="match status" value="1"/>
</dbReference>
<dbReference type="SMART" id="SM00248">
    <property type="entry name" value="ANK"/>
    <property type="match status" value="3"/>
</dbReference>
<sequence length="1282" mass="140453">MARSGAPENGQNGQSGQLDTGFSFPTGGGSAPGSPVEYREPLPLMETVIQKRQRSRSKSKEAGRTQPGPKSFMDLIALTISMAGAQVTWTVELGYGTPFLRDLGLSSTLTSLVWLAGPLSGLIAQPLIGRYRRRYWVAASTIVLFVAAIGLAFAIPFARGLVSLFYPEPPVPDRQWDNSLFPLQVRQTAIGVAVLCFYLLDFALNALQASLRNLLLDVTPGEQLTTANAWHGRMIHAGNIVGFALGGVVLENWPVLRWFGGDQFRKVCIVTMVILAATVWITLVTQEEREREIDLLRREDGCVNYSAFVTKITKQSQSTYGCHQDYLACVPQPSSPNQARVLRSAVCLGWMTGTDPTKDEATVAGDKAMLIYSVVAVIAGTLLPTLASRDQRLLLPELPIDPNNPEATADAELARVRDLVRQWRSEAAREGRPLKLPTMPFMLRNIWTGALLLFFVLMMSTFFVKTVWAGTLVISLLGICWAVACWVPFAIIMEYLKEMDDSAKANRVAAAVAGNGASTSRPGHSRVLSTPAHPVRRLGRTTSGINPHERTALLRRYSMNMTDQEMNNTELNVEGSGDVAGGTILGIHNLAIVLPQFFVSMPALCILVFGDWGGYFSPRASYENGEGDAQEVGRDPRRGECRNALRQVLVVAWLIREWVFYPNFYRRKCRLFKTMEAHSQVPGGGIAEGVMCGGPAAHNDHDWWIQTDRMERDPSTRLRRAVKENNLFLVKRLIHRTNMRNPDPGPSRFTSLAWAAVLACEEVFEFLLEADHDEEELSRDAENNTILILLAGAPTPPARHGQLRTHSLAQSHLRMAQLYLERYAFLLDWPNMQGMSALHQAALKGNEAFVRMLLDMGAFLDQADHQGNTASAWGHVQVVQLLIERGCQFALRNNEGFTASDYAYSISTMNTLQDTVRAQFEVNKKQKAARLRNNRRISEDDFEDIGYGGYPGRFADATLESMEHNRFRSGSASTSEGTIESNVASRMRERDADAMAEYRRRDQGGLEVRRDEELRQERVLRRQRSVSSSSLGGPAESSVASGVSGGNLGSTGSQSQLGGSANGGARQSGSSKALPPTPSAHPFAAAALPTQFPTTLQSQFLPLSNMSGTFAPARNHPIAGEPMPPPPSPGRRLRAVASANALGTMALAQATRPKRAGTNEGLGTSPGLAQSPSGRSVLHGRSAISSPRPPPSLPPPTGPIPPTPPKNNSVGSVSMVRIIYNDDTAPITDRLGSLAKHRSVRQVVVVAELRMEKKHLRKKERKHPHGPDWDFGQGSWELSSRC</sequence>
<feature type="compositionally biased region" description="Polar residues" evidence="7">
    <location>
        <begin position="968"/>
        <end position="984"/>
    </location>
</feature>
<feature type="region of interest" description="Disordered" evidence="7">
    <location>
        <begin position="1113"/>
        <end position="1132"/>
    </location>
</feature>
<dbReference type="GO" id="GO:0005886">
    <property type="term" value="C:plasma membrane"/>
    <property type="evidence" value="ECO:0007669"/>
    <property type="project" value="TreeGrafter"/>
</dbReference>
<feature type="compositionally biased region" description="Low complexity" evidence="7">
    <location>
        <begin position="1025"/>
        <end position="1042"/>
    </location>
</feature>
<dbReference type="Proteomes" id="UP000011668">
    <property type="component" value="Unassembled WGS sequence"/>
</dbReference>
<evidence type="ECO:0000256" key="5">
    <source>
        <dbReference type="ARBA" id="ARBA00023136"/>
    </source>
</evidence>
<keyword evidence="4 8" id="KW-1133">Transmembrane helix</keyword>
<comment type="caution">
    <text evidence="9">The sequence shown here is derived from an EMBL/GenBank/DDBJ whole genome shotgun (WGS) entry which is preliminary data.</text>
</comment>
<keyword evidence="2" id="KW-0813">Transport</keyword>
<evidence type="ECO:0000256" key="2">
    <source>
        <dbReference type="ARBA" id="ARBA00022448"/>
    </source>
</evidence>
<dbReference type="InterPro" id="IPR002110">
    <property type="entry name" value="Ankyrin_rpt"/>
</dbReference>
<evidence type="ECO:0000256" key="7">
    <source>
        <dbReference type="SAM" id="MobiDB-lite"/>
    </source>
</evidence>
<dbReference type="Gene3D" id="1.20.1250.20">
    <property type="entry name" value="MFS general substrate transporter like domains"/>
    <property type="match status" value="1"/>
</dbReference>